<dbReference type="Gene3D" id="3.30.2410.10">
    <property type="entry name" value="Hect, E3 ligase catalytic domain"/>
    <property type="match status" value="1"/>
</dbReference>
<feature type="compositionally biased region" description="Polar residues" evidence="12">
    <location>
        <begin position="3205"/>
        <end position="3221"/>
    </location>
</feature>
<feature type="region of interest" description="Disordered" evidence="12">
    <location>
        <begin position="2671"/>
        <end position="2699"/>
    </location>
</feature>
<feature type="active site" description="Glycyl thioester intermediate" evidence="11">
    <location>
        <position position="4012"/>
    </location>
</feature>
<feature type="region of interest" description="Disordered" evidence="12">
    <location>
        <begin position="2353"/>
        <end position="2423"/>
    </location>
</feature>
<dbReference type="FunFam" id="3.90.1750.10:FF:000003">
    <property type="entry name" value="E3 ubiquitin-protein ligase UPL1"/>
    <property type="match status" value="1"/>
</dbReference>
<feature type="region of interest" description="Disordered" evidence="12">
    <location>
        <begin position="3013"/>
        <end position="3047"/>
    </location>
</feature>
<keyword evidence="8" id="KW-0509">mRNA transport</keyword>
<feature type="compositionally biased region" description="Basic and acidic residues" evidence="12">
    <location>
        <begin position="3104"/>
        <end position="3118"/>
    </location>
</feature>
<feature type="domain" description="HECT" evidence="13">
    <location>
        <begin position="3708"/>
        <end position="4045"/>
    </location>
</feature>
<feature type="compositionally biased region" description="Acidic residues" evidence="12">
    <location>
        <begin position="2407"/>
        <end position="2423"/>
    </location>
</feature>
<evidence type="ECO:0000313" key="15">
    <source>
        <dbReference type="Proteomes" id="UP000799429"/>
    </source>
</evidence>
<feature type="region of interest" description="Disordered" evidence="12">
    <location>
        <begin position="1190"/>
        <end position="1223"/>
    </location>
</feature>
<feature type="compositionally biased region" description="Polar residues" evidence="12">
    <location>
        <begin position="1572"/>
        <end position="1584"/>
    </location>
</feature>
<evidence type="ECO:0000313" key="14">
    <source>
        <dbReference type="EMBL" id="KAF2834163.1"/>
    </source>
</evidence>
<dbReference type="InterPro" id="IPR010314">
    <property type="entry name" value="E3_Ub_ligase_DUF913"/>
</dbReference>
<feature type="compositionally biased region" description="Polar residues" evidence="12">
    <location>
        <begin position="304"/>
        <end position="340"/>
    </location>
</feature>
<accession>A0A9P4VK73</accession>
<evidence type="ECO:0000256" key="5">
    <source>
        <dbReference type="ARBA" id="ARBA00022448"/>
    </source>
</evidence>
<keyword evidence="7 11" id="KW-0833">Ubl conjugation pathway</keyword>
<evidence type="ECO:0000256" key="3">
    <source>
        <dbReference type="ARBA" id="ARBA00004906"/>
    </source>
</evidence>
<feature type="compositionally biased region" description="Acidic residues" evidence="12">
    <location>
        <begin position="2469"/>
        <end position="2502"/>
    </location>
</feature>
<dbReference type="PANTHER" id="PTHR11254:SF67">
    <property type="entry name" value="E3 UBIQUITIN-PROTEIN LIGASE HUWE1"/>
    <property type="match status" value="1"/>
</dbReference>
<sequence>MGKIKKTATSRHEATLSPALAEFIQFALEIPLHQLPSHLSSFPRRWPFPRGDMYHWIPVLNRFDHILELFNIEYGLNSGPQAQPFSRKLLQKGDGDHNGTGSNEFVSLDILMKLGFQEEGDRDLVESILSFTKILYENCGNRSLYSSSSHLNDLLNTTSLSLLNATLRLTLRLAQRYHGQRNRMTTTHVPSILLANHYNINLDNVQKLASPFSKASVVNPSGATPLGKGKDKVTHMSAGGLQDPIRPTDLVSLVKEKVYPDTVWADFGNVQLSYYESTLADSTIGSGSQTGPDNFFPTTPTPVRRTSNLSPHQLSRQGRSSLNESPNTPPSATAKGSDNARSAGPKSLEITPEMILSTPVYELVASYISQVPTTSRYELLHRIRSAQALTSGAPTREDLVSIRLLAISNLAYIYGEETFRTKILQQDSEEPRRFQLAYQLAELVHPPGNSNSTVSRNVQALALTTLDALLKHKSRMLDVCAALSVNVNHGVLFYVLRKAVAELENDNENAGDHADINNKDDWREALFSLLNSLPNSPQRTGEAMISAGLIDILIEILKFRTSKAEQTYPKVLNFLDLHIFNIKDAFQSLVNAKGLDIVADLTAFEVETSHSRAQASQGMPDEYKTQLTDYQIPYHQQQTLRWLFKFMIHMMSHSGGNFDRLLRNLIDSPQLLKALRIVLSNARIFGSNVWSSSVAILSNFIHNEPTSYAVIAEAGLSTAFLEAVTQKSISNMEESTSEQNMSLDTNDGEMRSAGEAATVSYDQQPSDSDPGSSRDLARGILPNGETMSVIPQAFGAICLNTAGMRLFKDSGALASFFEIFESPDHVKILEQELDGPNALGGSFDELVRHHPELKSSILRAVRTMIQRVGSLCFSKAINQGVGAKLWYQKSDGIVCVAGGRSSLSGLEGPIHKEKRLQMESSEKYDPKDVTMQDADSSTLSNPLIESQVIIDEVVETESAEGSPTTVQYINVVCRFLGGFFSNNLCSSFIEAGGLEDLLGYASLPCLPYDFQDQVNGPGDEISRVISMLVEQKPQLALPLIIKRAQNALDHLDSVFNHNEESAFFSMFTNGVNYDQLNESARRIVDKGTTFVKALVTVHTLCQALAHTFQHQAFTHRSHQNLFTQVNLADLYARLIESLGQLQRRCVWEEILLQRSMSPNWESATRIRRPFGFGTEEADNVLGISLSAADETDPLGSENTQPSSGGNSSTAMQPSATSDVDKSSAQFKNTRTLRYLLSQVPTTITPFFQALGKLLLLRRTGDSYQKQNATIVAEQLSRVVLDHLRFLIAKNAASDRDRYAYLIVTLSSISQVMIDSMFPLKNEFVKSPLIRTELSGERGYSQPVSLLTLVLQAFKTQGGLEVLSEILETFFQKAEALNSQDDNQQPEADKEGLTNLAFGGIKIILSFYSQIISSKVVNESTQTQAMQSRTNQERDRSEVFIPAQFLVELRMAVITPVQKLWESPLMDKATTSIVKTTIEILRTVLESDTEQGAYRSSDKVPQRSKPTWRTWKLRNQGDLQKLKDEGYPEDLAREALYRCSDTLNTARDYCVAYKREPGLPRNPIPENMLPMQSRLNDSSPNNVRTAQPPVTDDALGADETTSSQTRDLQPSDEQAPSTDDASTDDFVPPIPLISNNGDALTMLLNTGSFLDRQAVPIAENGTEASKLSDVITVDDLDAQRSQIRSNLIERALDVLNVHDNVTFELTDLITAAVSKASDSASMRSDIGETLVQSLISLQVDEDTNPDSKKISSYAHLLALIIQNKPFYEAALEQLKDSFGSLISFIRVTSSDKPETSSPWIGHVLLIVERLLAEDVQPQQIHWIPPPTNEVLLEDTSAIDVPESVISQEEKLQLFDAVVEVLPRIGKDASLALSIVRVLVILTRNRQISSRFGEKRNIQRLFLMIKQLAGSTTERLQSSFMLILRHIVEDDDTLRHIMRTEVQIMFEQQQRRSIDTSSYIRQMYHLVLRSPDIFVEVTNEKLEIPRYDPNQRPQTLALKKKDTEIDDSNLQQRVESADGTGVISTGNEADEAKPSTEQKTEQEDKPKHGDLKHPVVENPDGVIHYLLCELLAYKDVEDKEQLDQTPSNTSNNVDIEMTNADNVSVPPSESDSTSEQKKTERSDFKADQHPIYIYRCFILQCLTELLSSYNRTKVEFINFSRKADPQATTPSKPRSGVLNYLLTSLLPVGSLNHDGDLSFKKKLATSGWATAVVVALTDKTSEHKSDVSETINNEGDPELFYVRKFVLEHALKAFKDANSSTEPLDMKYSRLLTLADLFTKALMGKLNPNDTSPHSHEVYYTSQKQLAKIMYEKNFIGALTNSIADIDLNFPNSKRAVKYILRPLKALTQTAIELSVSSDSSTVPGLTTDGDEISTASSVSDFNEGREETPDLFRNSTLGLLDPGRNEESDSETSDDDDDEDMYGDEYGEEMDYEEDDVHADEDVVSDEDEEIEGMGPIEGLSGDVGMDVEVVMEDDEDLSDQDDDEEGDMSDEDVDEDDEDASADIELLDRIPGEEDGDSLDDGNEEDWADEDDEDFISQDNIEDGAGLPGHQHIDEIMEVLGDNTPRGLLAQLEGGNLDMALDREVYLEDEMPDEEEDEEDEEDYDGDDLVFEGGYEEDDDDIHHGMWGLDPDMNPNNLRGGHHHHHHHDRHNPWSMFPPTGRHIGGRFRPTGPTGPTTRGVDDGTNPLLQRSGRHPSTPLSGRLEAMSDWVHAIDPRLFGGARGHGPVSIIGDLINQVERSGGIHALFGHHGNGALHISIGNLPMAGFPPLESLRREFRRANDLPTHASRGHPSQSVAFIPASTNSRWQEEARLLFGTNHLEKSQRVTNSVLRLLVPPSIEAFKQREVERQERNRKAKEEAEAAAAKEKAEKEEREAKEKREREEREAAEEAARARERQEGISVSDVEPTEGQQMEGVESTQNVATEETNEAGPSESTPRITTTLRGRELDITGMGIDLEYLEALPEELREEVLMAQVSEQRSQAAAAGQEPTDISREFLEALPPDIREELLQQEAHDRRRREREEARRRQAANGNAPPPQAEDMDPASFLASLDPHLRQAVLLEQDDDILQHLPEDIVLEARQLGRDRRLNQFMDVSRAGRNRGIDRNDDSNESGEKKKPRPVIQMLDKAGVATLLRLLFVPQQGSAQKSLQGILKDVCENRQNRAEVISILLSILQDGSADINAVERSFAQLSLRAKHPAAQKTPQPLKRTQTGQLSTSSEMSPIMVVQQCLSMLSHLTYSNSTHIPSFFLTEHETGVGFKSRSSRKGKGKESKASRYPINALLNLLDRKLIIENSSVMEQLVSLLQNITQPLNMLLKKDKEPSPEGEREARSSQDAGTDTQPSVTEAEANATSSSTAIPAPTDITEGLDAIVNTEPTNFESKGEAGSQPREEEKSKKTRMLIPPEVPENNLCLVVNILAARECSSKTFRDTLSMINNMSALPDAKEVFGKELIKQAQELGHSILTDLAELVTQISQAKSGTDVQGMALTKFSPASSDQAKLLRVLTALDYLFDPKRVDTKDKPSSTRAEAIPSDQKADMLTALYENSTFGPLWSKLSECLSAIRQRGNMFNVATILLPLIEALMVVCKNTTLKDMPLSKTLHSQKEFALTSPPPESRMENMFFSFTEEHRKILNDLVRHNPKLMSGSFSLLVKNSKVLEFDNKRNYFNRKLHSRTEVRQAHVPLQLSVRRDQVFSDSYKHLYFKSGDEIKYGKLSIRFQGEEGVDAGGVTREWFQVLARQMFNPDYALFNPVASDRTTFHPNPFSWINPEHHLKSFEFIGRIIGKALYEGRVLDCHFSRAVYKRILGKPVSIKDMETLDLDYYKSLLWMLENDITDLIVETFSIEADAFGETKVIDLIENGRNIPVTEENKQEYVRLVVEYKLTGSVKEQLEHFLKGFHDIVPAELVAIFNEQELELLISGLPDIDVDDWKNNTEYHNYTAASPQIQWFWRAVRSFDKEERAKLLQFVTGTSKVPLNGFKELEGMNGFSRFNIHRDYGNKDRLPSSHTCFNQLDLPEYDSYETLRQQLLIAITAGSEYFGFA</sequence>
<feature type="compositionally biased region" description="Basic and acidic residues" evidence="12">
    <location>
        <begin position="3013"/>
        <end position="3029"/>
    </location>
</feature>
<dbReference type="Gene3D" id="3.30.2160.10">
    <property type="entry name" value="Hect, E3 ligase catalytic domain"/>
    <property type="match status" value="1"/>
</dbReference>
<evidence type="ECO:0000256" key="11">
    <source>
        <dbReference type="PROSITE-ProRule" id="PRU00104"/>
    </source>
</evidence>
<dbReference type="OrthoDB" id="8068875at2759"/>
<feature type="region of interest" description="Disordered" evidence="12">
    <location>
        <begin position="731"/>
        <end position="778"/>
    </location>
</feature>
<dbReference type="InterPro" id="IPR010309">
    <property type="entry name" value="E3_Ub_ligase_DUF908"/>
</dbReference>
<feature type="region of interest" description="Disordered" evidence="12">
    <location>
        <begin position="2442"/>
        <end position="2534"/>
    </location>
</feature>
<feature type="compositionally biased region" description="Acidic residues" evidence="12">
    <location>
        <begin position="2442"/>
        <end position="2451"/>
    </location>
</feature>
<dbReference type="FunFam" id="3.30.2160.10:FF:000001">
    <property type="entry name" value="E3 ubiquitin-protein ligase NEDD4-like"/>
    <property type="match status" value="1"/>
</dbReference>
<dbReference type="InterPro" id="IPR050409">
    <property type="entry name" value="E3_ubiq-protein_ligase"/>
</dbReference>
<dbReference type="InterPro" id="IPR035983">
    <property type="entry name" value="Hect_E3_ubiquitin_ligase"/>
</dbReference>
<dbReference type="SMART" id="SM00119">
    <property type="entry name" value="HECTc"/>
    <property type="match status" value="1"/>
</dbReference>
<dbReference type="CDD" id="cd00078">
    <property type="entry name" value="HECTc"/>
    <property type="match status" value="1"/>
</dbReference>
<dbReference type="Gene3D" id="3.90.1750.10">
    <property type="entry name" value="Hect, E3 ligase catalytic domains"/>
    <property type="match status" value="1"/>
</dbReference>
<dbReference type="InterPro" id="IPR025527">
    <property type="entry name" value="HUWE1/Rev1_UBM"/>
</dbReference>
<dbReference type="Proteomes" id="UP000799429">
    <property type="component" value="Unassembled WGS sequence"/>
</dbReference>
<dbReference type="InterPro" id="IPR000569">
    <property type="entry name" value="HECT_dom"/>
</dbReference>
<dbReference type="Pfam" id="PF14377">
    <property type="entry name" value="UBM"/>
    <property type="match status" value="3"/>
</dbReference>
<feature type="region of interest" description="Disordered" evidence="12">
    <location>
        <begin position="3199"/>
        <end position="3221"/>
    </location>
</feature>
<feature type="compositionally biased region" description="Polar residues" evidence="12">
    <location>
        <begin position="731"/>
        <end position="745"/>
    </location>
</feature>
<evidence type="ECO:0000256" key="6">
    <source>
        <dbReference type="ARBA" id="ARBA00022679"/>
    </source>
</evidence>
<dbReference type="FunFam" id="3.30.2410.10:FF:000004">
    <property type="entry name" value="E3 ubiquitin-protein ligase HUWE1, variant"/>
    <property type="match status" value="1"/>
</dbReference>
<evidence type="ECO:0000256" key="8">
    <source>
        <dbReference type="ARBA" id="ARBA00022816"/>
    </source>
</evidence>
<keyword evidence="5" id="KW-0813">Transport</keyword>
<dbReference type="Pfam" id="PF06025">
    <property type="entry name" value="DUF913"/>
    <property type="match status" value="1"/>
</dbReference>
<dbReference type="SUPFAM" id="SSF56204">
    <property type="entry name" value="Hect, E3 ligase catalytic domain"/>
    <property type="match status" value="1"/>
</dbReference>
<feature type="region of interest" description="Disordered" evidence="12">
    <location>
        <begin position="3379"/>
        <end position="3401"/>
    </location>
</feature>
<feature type="compositionally biased region" description="Basic and acidic residues" evidence="12">
    <location>
        <begin position="917"/>
        <end position="930"/>
    </location>
</feature>
<feature type="region of interest" description="Disordered" evidence="12">
    <location>
        <begin position="2847"/>
        <end position="2943"/>
    </location>
</feature>
<evidence type="ECO:0000259" key="13">
    <source>
        <dbReference type="PROSITE" id="PS50237"/>
    </source>
</evidence>
<feature type="compositionally biased region" description="Basic and acidic residues" evidence="12">
    <location>
        <begin position="2112"/>
        <end position="2121"/>
    </location>
</feature>
<feature type="compositionally biased region" description="Basic and acidic residues" evidence="12">
    <location>
        <begin position="3321"/>
        <end position="3335"/>
    </location>
</feature>
<feature type="compositionally biased region" description="Polar residues" evidence="12">
    <location>
        <begin position="2081"/>
        <end position="2111"/>
    </location>
</feature>
<feature type="region of interest" description="Disordered" evidence="12">
    <location>
        <begin position="285"/>
        <end position="346"/>
    </location>
</feature>
<feature type="region of interest" description="Disordered" evidence="12">
    <location>
        <begin position="917"/>
        <end position="936"/>
    </location>
</feature>
<comment type="pathway">
    <text evidence="3">Protein modification; protein ubiquitination.</text>
</comment>
<keyword evidence="6" id="KW-0808">Transferase</keyword>
<feature type="region of interest" description="Disordered" evidence="12">
    <location>
        <begin position="3100"/>
        <end position="3123"/>
    </location>
</feature>
<feature type="region of interest" description="Disordered" evidence="12">
    <location>
        <begin position="1555"/>
        <end position="1628"/>
    </location>
</feature>
<dbReference type="GO" id="GO:0061630">
    <property type="term" value="F:ubiquitin protein ligase activity"/>
    <property type="evidence" value="ECO:0007669"/>
    <property type="project" value="UniProtKB-EC"/>
</dbReference>
<dbReference type="GO" id="GO:0000209">
    <property type="term" value="P:protein polyubiquitination"/>
    <property type="evidence" value="ECO:0007669"/>
    <property type="project" value="TreeGrafter"/>
</dbReference>
<feature type="compositionally biased region" description="Basic and acidic residues" evidence="12">
    <location>
        <begin position="2028"/>
        <end position="2053"/>
    </location>
</feature>
<evidence type="ECO:0000256" key="9">
    <source>
        <dbReference type="ARBA" id="ARBA00023242"/>
    </source>
</evidence>
<comment type="caution">
    <text evidence="14">The sequence shown here is derived from an EMBL/GenBank/DDBJ whole genome shotgun (WGS) entry which is preliminary data.</text>
</comment>
<feature type="compositionally biased region" description="Acidic residues" evidence="12">
    <location>
        <begin position="2513"/>
        <end position="2534"/>
    </location>
</feature>
<dbReference type="PANTHER" id="PTHR11254">
    <property type="entry name" value="HECT DOMAIN UBIQUITIN-PROTEIN LIGASE"/>
    <property type="match status" value="1"/>
</dbReference>
<dbReference type="EC" id="2.3.2.26" evidence="4"/>
<keyword evidence="9" id="KW-0539">Nucleus</keyword>
<comment type="subcellular location">
    <subcellularLocation>
        <location evidence="2">Nucleus</location>
    </subcellularLocation>
</comment>
<protein>
    <recommendedName>
        <fullName evidence="4">HECT-type E3 ubiquitin transferase</fullName>
        <ecNumber evidence="4">2.3.2.26</ecNumber>
    </recommendedName>
</protein>
<gene>
    <name evidence="14" type="ORF">M501DRAFT_1001473</name>
</gene>
<feature type="compositionally biased region" description="Low complexity" evidence="12">
    <location>
        <begin position="3346"/>
        <end position="3360"/>
    </location>
</feature>
<keyword evidence="15" id="KW-1185">Reference proteome</keyword>
<reference evidence="14" key="1">
    <citation type="journal article" date="2020" name="Stud. Mycol.">
        <title>101 Dothideomycetes genomes: a test case for predicting lifestyles and emergence of pathogens.</title>
        <authorList>
            <person name="Haridas S."/>
            <person name="Albert R."/>
            <person name="Binder M."/>
            <person name="Bloem J."/>
            <person name="Labutti K."/>
            <person name="Salamov A."/>
            <person name="Andreopoulos B."/>
            <person name="Baker S."/>
            <person name="Barry K."/>
            <person name="Bills G."/>
            <person name="Bluhm B."/>
            <person name="Cannon C."/>
            <person name="Castanera R."/>
            <person name="Culley D."/>
            <person name="Daum C."/>
            <person name="Ezra D."/>
            <person name="Gonzalez J."/>
            <person name="Henrissat B."/>
            <person name="Kuo A."/>
            <person name="Liang C."/>
            <person name="Lipzen A."/>
            <person name="Lutzoni F."/>
            <person name="Magnuson J."/>
            <person name="Mondo S."/>
            <person name="Nolan M."/>
            <person name="Ohm R."/>
            <person name="Pangilinan J."/>
            <person name="Park H.-J."/>
            <person name="Ramirez L."/>
            <person name="Alfaro M."/>
            <person name="Sun H."/>
            <person name="Tritt A."/>
            <person name="Yoshinaga Y."/>
            <person name="Zwiers L.-H."/>
            <person name="Turgeon B."/>
            <person name="Goodwin S."/>
            <person name="Spatafora J."/>
            <person name="Crous P."/>
            <person name="Grigoriev I."/>
        </authorList>
    </citation>
    <scope>NUCLEOTIDE SEQUENCE</scope>
    <source>
        <strain evidence="14">CBS 101060</strain>
    </source>
</reference>
<feature type="region of interest" description="Disordered" evidence="12">
    <location>
        <begin position="2079"/>
        <end position="2121"/>
    </location>
</feature>
<dbReference type="GO" id="GO:0006511">
    <property type="term" value="P:ubiquitin-dependent protein catabolic process"/>
    <property type="evidence" value="ECO:0007669"/>
    <property type="project" value="TreeGrafter"/>
</dbReference>
<feature type="region of interest" description="Disordered" evidence="12">
    <location>
        <begin position="3321"/>
        <end position="3365"/>
    </location>
</feature>
<evidence type="ECO:0000256" key="12">
    <source>
        <dbReference type="SAM" id="MobiDB-lite"/>
    </source>
</evidence>
<evidence type="ECO:0000256" key="2">
    <source>
        <dbReference type="ARBA" id="ARBA00004123"/>
    </source>
</evidence>
<dbReference type="GO" id="GO:0005737">
    <property type="term" value="C:cytoplasm"/>
    <property type="evidence" value="ECO:0007669"/>
    <property type="project" value="TreeGrafter"/>
</dbReference>
<dbReference type="GO" id="GO:0005634">
    <property type="term" value="C:nucleus"/>
    <property type="evidence" value="ECO:0007669"/>
    <property type="project" value="UniProtKB-SubCell"/>
</dbReference>
<dbReference type="Pfam" id="PF06012">
    <property type="entry name" value="DUF908"/>
    <property type="match status" value="1"/>
</dbReference>
<name>A0A9P4VK73_9PEZI</name>
<dbReference type="EMBL" id="MU006127">
    <property type="protein sequence ID" value="KAF2834163.1"/>
    <property type="molecule type" value="Genomic_DNA"/>
</dbReference>
<feature type="compositionally biased region" description="Polar residues" evidence="12">
    <location>
        <begin position="3336"/>
        <end position="3345"/>
    </location>
</feature>
<proteinExistence type="inferred from homology"/>
<organism evidence="14 15">
    <name type="scientific">Patellaria atrata CBS 101060</name>
    <dbReference type="NCBI Taxonomy" id="1346257"/>
    <lineage>
        <taxon>Eukaryota</taxon>
        <taxon>Fungi</taxon>
        <taxon>Dikarya</taxon>
        <taxon>Ascomycota</taxon>
        <taxon>Pezizomycotina</taxon>
        <taxon>Dothideomycetes</taxon>
        <taxon>Dothideomycetes incertae sedis</taxon>
        <taxon>Patellariales</taxon>
        <taxon>Patellariaceae</taxon>
        <taxon>Patellaria</taxon>
    </lineage>
</organism>
<feature type="compositionally biased region" description="Polar residues" evidence="12">
    <location>
        <begin position="2353"/>
        <end position="2363"/>
    </location>
</feature>
<feature type="compositionally biased region" description="Polar residues" evidence="12">
    <location>
        <begin position="1598"/>
        <end position="1619"/>
    </location>
</feature>
<feature type="compositionally biased region" description="Low complexity" evidence="12">
    <location>
        <begin position="762"/>
        <end position="774"/>
    </location>
</feature>
<dbReference type="GO" id="GO:0051028">
    <property type="term" value="P:mRNA transport"/>
    <property type="evidence" value="ECO:0007669"/>
    <property type="project" value="UniProtKB-KW"/>
</dbReference>
<feature type="region of interest" description="Disordered" evidence="12">
    <location>
        <begin position="1997"/>
        <end position="2054"/>
    </location>
</feature>
<evidence type="ECO:0000256" key="10">
    <source>
        <dbReference type="ARBA" id="ARBA00034494"/>
    </source>
</evidence>
<comment type="catalytic activity">
    <reaction evidence="1">
        <text>S-ubiquitinyl-[E2 ubiquitin-conjugating enzyme]-L-cysteine + [acceptor protein]-L-lysine = [E2 ubiquitin-conjugating enzyme]-L-cysteine + N(6)-ubiquitinyl-[acceptor protein]-L-lysine.</text>
        <dbReference type="EC" id="2.3.2.26"/>
    </reaction>
</comment>
<feature type="compositionally biased region" description="Basic and acidic residues" evidence="12">
    <location>
        <begin position="2847"/>
        <end position="2900"/>
    </location>
</feature>
<comment type="similarity">
    <text evidence="10">Belongs to the UPL family. TOM1/PTR1 subfamily.</text>
</comment>
<dbReference type="Pfam" id="PF00632">
    <property type="entry name" value="HECT"/>
    <property type="match status" value="1"/>
</dbReference>
<feature type="compositionally biased region" description="Polar residues" evidence="12">
    <location>
        <begin position="1196"/>
        <end position="1223"/>
    </location>
</feature>
<evidence type="ECO:0000256" key="4">
    <source>
        <dbReference type="ARBA" id="ARBA00012485"/>
    </source>
</evidence>
<dbReference type="PROSITE" id="PS50237">
    <property type="entry name" value="HECT"/>
    <property type="match status" value="1"/>
</dbReference>
<evidence type="ECO:0000256" key="1">
    <source>
        <dbReference type="ARBA" id="ARBA00000885"/>
    </source>
</evidence>
<evidence type="ECO:0000256" key="7">
    <source>
        <dbReference type="ARBA" id="ARBA00022786"/>
    </source>
</evidence>